<name>A0AAV9QJC1_9PEZI</name>
<evidence type="ECO:0000256" key="1">
    <source>
        <dbReference type="ARBA" id="ARBA00004123"/>
    </source>
</evidence>
<comment type="caution">
    <text evidence="10">The sequence shown here is derived from an EMBL/GenBank/DDBJ whole genome shotgun (WGS) entry which is preliminary data.</text>
</comment>
<evidence type="ECO:0000256" key="7">
    <source>
        <dbReference type="ARBA" id="ARBA00023242"/>
    </source>
</evidence>
<evidence type="ECO:0000256" key="6">
    <source>
        <dbReference type="ARBA" id="ARBA00023163"/>
    </source>
</evidence>
<dbReference type="GO" id="GO:0005634">
    <property type="term" value="C:nucleus"/>
    <property type="evidence" value="ECO:0007669"/>
    <property type="project" value="UniProtKB-SubCell"/>
</dbReference>
<dbReference type="CDD" id="cd00067">
    <property type="entry name" value="GAL4"/>
    <property type="match status" value="1"/>
</dbReference>
<dbReference type="PROSITE" id="PS00463">
    <property type="entry name" value="ZN2_CY6_FUNGAL_1"/>
    <property type="match status" value="1"/>
</dbReference>
<keyword evidence="11" id="KW-1185">Reference proteome</keyword>
<organism evidence="10 11">
    <name type="scientific">Vermiconidia calcicola</name>
    <dbReference type="NCBI Taxonomy" id="1690605"/>
    <lineage>
        <taxon>Eukaryota</taxon>
        <taxon>Fungi</taxon>
        <taxon>Dikarya</taxon>
        <taxon>Ascomycota</taxon>
        <taxon>Pezizomycotina</taxon>
        <taxon>Dothideomycetes</taxon>
        <taxon>Dothideomycetidae</taxon>
        <taxon>Mycosphaerellales</taxon>
        <taxon>Extremaceae</taxon>
        <taxon>Vermiconidia</taxon>
    </lineage>
</organism>
<dbReference type="InterPro" id="IPR001138">
    <property type="entry name" value="Zn2Cys6_DnaBD"/>
</dbReference>
<dbReference type="PROSITE" id="PS50048">
    <property type="entry name" value="ZN2_CY6_FUNGAL_2"/>
    <property type="match status" value="1"/>
</dbReference>
<keyword evidence="5" id="KW-0238">DNA-binding</keyword>
<dbReference type="EMBL" id="JAXLQG010000003">
    <property type="protein sequence ID" value="KAK5542040.1"/>
    <property type="molecule type" value="Genomic_DNA"/>
</dbReference>
<dbReference type="InterPro" id="IPR036864">
    <property type="entry name" value="Zn2-C6_fun-type_DNA-bd_sf"/>
</dbReference>
<evidence type="ECO:0000259" key="9">
    <source>
        <dbReference type="PROSITE" id="PS50048"/>
    </source>
</evidence>
<comment type="subcellular location">
    <subcellularLocation>
        <location evidence="1">Nucleus</location>
    </subcellularLocation>
</comment>
<dbReference type="PANTHER" id="PTHR47782">
    <property type="entry name" value="ZN(II)2CYS6 TRANSCRIPTION FACTOR (EUROFUNG)-RELATED"/>
    <property type="match status" value="1"/>
</dbReference>
<protein>
    <recommendedName>
        <fullName evidence="9">Zn(2)-C6 fungal-type domain-containing protein</fullName>
    </recommendedName>
</protein>
<keyword evidence="7" id="KW-0539">Nucleus</keyword>
<sequence>MTACDRCHSRKTRCGQEQPECGSCLRSGVRCTYPEKLHYRHARRLELESLQERVRSLQRENEALRSNHASDGTRTYDDSVHSNGLRQSDRARSHSTQQLDTNNNSNNPLAVSTSSPPPSEALSWTPLASEASRKPASHGKYLGSSAGANFIDLVESVFDDAPVPAGETSSAGVSQAYSRSRLANDTVSLSASMPDRRTASRLVASYFDHWHVTFPLLYRPSFTLLVERIYSSPKEYLEDRSSAFVFNMVLALGSAAAERFEWSYKDTESYSRQAMVNFYDILRYRDLRSLQALLLCCQYGIHASLRDTADEMWDLLGKAERICVEIGLHQSVQSARSSRSDYHLTGLVPMAVRAEMQKRCFWCFYSLDRIVSVTLGRTLTLSDDDIDTPLPSPLDDDELENQSASSTDNTSAVDANEHERISPFLRLIYVRRLLAKSHRLLHTNVAMRALQGPEKRAIRQNLLSELQDWRQRTANAMPRSSNDESSLAISAFHCASWWEAVYHNAVLVLFRPPATTTLVGTAAAGEGQTMVQDHQDSEAEDVLKIMWETSRKLISNYREVLQARRLNYSWICLYTIFMAGLTNVYSVGQWARRRKLDSGSFLPPCSDVMTDIKNCSNILTAICERWDDARQSCEIFSRLSDSAFKELFRAHLASASAQSQSVQQQQQPPVNPVASGRSQGGGGAGAGATGLMVHGSSVITHTELHAVNSHSLPALHQDARVDDDLGSYGFQDHRNGNANAQQSSSNSMFDDLDGFQHTFQDMQNALYGGTYDGSSEIMTGLARNWFDLE</sequence>
<evidence type="ECO:0000256" key="5">
    <source>
        <dbReference type="ARBA" id="ARBA00023125"/>
    </source>
</evidence>
<keyword evidence="3" id="KW-0862">Zinc</keyword>
<dbReference type="PANTHER" id="PTHR47782:SF1">
    <property type="entry name" value="PYRIMIDINE PATHWAY REGULATORY PROTEIN 1"/>
    <property type="match status" value="1"/>
</dbReference>
<evidence type="ECO:0000256" key="4">
    <source>
        <dbReference type="ARBA" id="ARBA00023015"/>
    </source>
</evidence>
<feature type="region of interest" description="Disordered" evidence="8">
    <location>
        <begin position="386"/>
        <end position="414"/>
    </location>
</feature>
<dbReference type="CDD" id="cd12148">
    <property type="entry name" value="fungal_TF_MHR"/>
    <property type="match status" value="1"/>
</dbReference>
<dbReference type="GO" id="GO:0006351">
    <property type="term" value="P:DNA-templated transcription"/>
    <property type="evidence" value="ECO:0007669"/>
    <property type="project" value="InterPro"/>
</dbReference>
<dbReference type="InterPro" id="IPR052202">
    <property type="entry name" value="Yeast_MetPath_Reg"/>
</dbReference>
<feature type="compositionally biased region" description="Low complexity" evidence="8">
    <location>
        <begin position="658"/>
        <end position="675"/>
    </location>
</feature>
<dbReference type="SMART" id="SM00066">
    <property type="entry name" value="GAL4"/>
    <property type="match status" value="1"/>
</dbReference>
<evidence type="ECO:0000313" key="10">
    <source>
        <dbReference type="EMBL" id="KAK5542040.1"/>
    </source>
</evidence>
<keyword evidence="4" id="KW-0805">Transcription regulation</keyword>
<feature type="domain" description="Zn(2)-C6 fungal-type" evidence="9">
    <location>
        <begin position="3"/>
        <end position="33"/>
    </location>
</feature>
<dbReference type="Proteomes" id="UP001345827">
    <property type="component" value="Unassembled WGS sequence"/>
</dbReference>
<dbReference type="InterPro" id="IPR007219">
    <property type="entry name" value="XnlR_reg_dom"/>
</dbReference>
<feature type="region of interest" description="Disordered" evidence="8">
    <location>
        <begin position="658"/>
        <end position="687"/>
    </location>
</feature>
<keyword evidence="6" id="KW-0804">Transcription</keyword>
<evidence type="ECO:0000256" key="3">
    <source>
        <dbReference type="ARBA" id="ARBA00022833"/>
    </source>
</evidence>
<evidence type="ECO:0000313" key="11">
    <source>
        <dbReference type="Proteomes" id="UP001345827"/>
    </source>
</evidence>
<dbReference type="Pfam" id="PF04082">
    <property type="entry name" value="Fungal_trans"/>
    <property type="match status" value="1"/>
</dbReference>
<dbReference type="GO" id="GO:0000981">
    <property type="term" value="F:DNA-binding transcription factor activity, RNA polymerase II-specific"/>
    <property type="evidence" value="ECO:0007669"/>
    <property type="project" value="InterPro"/>
</dbReference>
<proteinExistence type="predicted"/>
<feature type="compositionally biased region" description="Polar residues" evidence="8">
    <location>
        <begin position="401"/>
        <end position="413"/>
    </location>
</feature>
<dbReference type="Pfam" id="PF00172">
    <property type="entry name" value="Zn_clus"/>
    <property type="match status" value="1"/>
</dbReference>
<dbReference type="SUPFAM" id="SSF57701">
    <property type="entry name" value="Zn2/Cys6 DNA-binding domain"/>
    <property type="match status" value="1"/>
</dbReference>
<dbReference type="Gene3D" id="4.10.240.10">
    <property type="entry name" value="Zn(2)-C6 fungal-type DNA-binding domain"/>
    <property type="match status" value="1"/>
</dbReference>
<accession>A0AAV9QJC1</accession>
<dbReference type="GO" id="GO:0008270">
    <property type="term" value="F:zinc ion binding"/>
    <property type="evidence" value="ECO:0007669"/>
    <property type="project" value="InterPro"/>
</dbReference>
<feature type="compositionally biased region" description="Polar residues" evidence="8">
    <location>
        <begin position="94"/>
        <end position="114"/>
    </location>
</feature>
<dbReference type="GO" id="GO:0043565">
    <property type="term" value="F:sequence-specific DNA binding"/>
    <property type="evidence" value="ECO:0007669"/>
    <property type="project" value="TreeGrafter"/>
</dbReference>
<feature type="region of interest" description="Disordered" evidence="8">
    <location>
        <begin position="63"/>
        <end position="138"/>
    </location>
</feature>
<dbReference type="SMART" id="SM00906">
    <property type="entry name" value="Fungal_trans"/>
    <property type="match status" value="1"/>
</dbReference>
<evidence type="ECO:0000256" key="8">
    <source>
        <dbReference type="SAM" id="MobiDB-lite"/>
    </source>
</evidence>
<dbReference type="AlphaFoldDB" id="A0AAV9QJC1"/>
<feature type="compositionally biased region" description="Gly residues" evidence="8">
    <location>
        <begin position="678"/>
        <end position="687"/>
    </location>
</feature>
<keyword evidence="2" id="KW-0479">Metal-binding</keyword>
<gene>
    <name evidence="10" type="ORF">LTR25_001925</name>
</gene>
<dbReference type="GO" id="GO:0045944">
    <property type="term" value="P:positive regulation of transcription by RNA polymerase II"/>
    <property type="evidence" value="ECO:0007669"/>
    <property type="project" value="TreeGrafter"/>
</dbReference>
<evidence type="ECO:0000256" key="2">
    <source>
        <dbReference type="ARBA" id="ARBA00022723"/>
    </source>
</evidence>
<reference evidence="10 11" key="1">
    <citation type="submission" date="2023-06" db="EMBL/GenBank/DDBJ databases">
        <title>Black Yeasts Isolated from many extreme environments.</title>
        <authorList>
            <person name="Coleine C."/>
            <person name="Stajich J.E."/>
            <person name="Selbmann L."/>
        </authorList>
    </citation>
    <scope>NUCLEOTIDE SEQUENCE [LARGE SCALE GENOMIC DNA]</scope>
    <source>
        <strain evidence="10 11">CCFEE 5887</strain>
    </source>
</reference>